<dbReference type="STRING" id="134849.SAMN05443668_13533"/>
<dbReference type="AlphaFoldDB" id="A0A1M7RQ24"/>
<reference evidence="2 3" key="1">
    <citation type="submission" date="2016-11" db="EMBL/GenBank/DDBJ databases">
        <authorList>
            <person name="Jaros S."/>
            <person name="Januszkiewicz K."/>
            <person name="Wedrychowicz H."/>
        </authorList>
    </citation>
    <scope>NUCLEOTIDE SEQUENCE [LARGE SCALE GENOMIC DNA]</scope>
    <source>
        <strain evidence="2 3">DSM 46144</strain>
    </source>
</reference>
<feature type="non-terminal residue" evidence="2">
    <location>
        <position position="81"/>
    </location>
</feature>
<evidence type="ECO:0000256" key="1">
    <source>
        <dbReference type="SAM" id="Phobius"/>
    </source>
</evidence>
<dbReference type="EMBL" id="FRCS01000035">
    <property type="protein sequence ID" value="SHN48182.1"/>
    <property type="molecule type" value="Genomic_DNA"/>
</dbReference>
<keyword evidence="1" id="KW-1133">Transmembrane helix</keyword>
<accession>A0A1M7RQ24</accession>
<proteinExistence type="predicted"/>
<protein>
    <submittedName>
        <fullName evidence="2">Uncharacterized protein</fullName>
    </submittedName>
</protein>
<evidence type="ECO:0000313" key="2">
    <source>
        <dbReference type="EMBL" id="SHN48182.1"/>
    </source>
</evidence>
<sequence length="81" mass="8576">MDTETTAAPTRPAAVRRQQKPLLDGAHSTFSLATLWVFVTLPFIALIAAVPIAWGWGLTALDATMAVVAYLITGFGVTVGF</sequence>
<gene>
    <name evidence="2" type="ORF">SAMN05443668_13533</name>
</gene>
<keyword evidence="3" id="KW-1185">Reference proteome</keyword>
<evidence type="ECO:0000313" key="3">
    <source>
        <dbReference type="Proteomes" id="UP000184440"/>
    </source>
</evidence>
<feature type="transmembrane region" description="Helical" evidence="1">
    <location>
        <begin position="60"/>
        <end position="80"/>
    </location>
</feature>
<keyword evidence="1" id="KW-0472">Membrane</keyword>
<organism evidence="2 3">
    <name type="scientific">Cryptosporangium aurantiacum</name>
    <dbReference type="NCBI Taxonomy" id="134849"/>
    <lineage>
        <taxon>Bacteria</taxon>
        <taxon>Bacillati</taxon>
        <taxon>Actinomycetota</taxon>
        <taxon>Actinomycetes</taxon>
        <taxon>Cryptosporangiales</taxon>
        <taxon>Cryptosporangiaceae</taxon>
        <taxon>Cryptosporangium</taxon>
    </lineage>
</organism>
<dbReference type="Proteomes" id="UP000184440">
    <property type="component" value="Unassembled WGS sequence"/>
</dbReference>
<feature type="transmembrane region" description="Helical" evidence="1">
    <location>
        <begin position="30"/>
        <end position="54"/>
    </location>
</feature>
<keyword evidence="1" id="KW-0812">Transmembrane</keyword>
<name>A0A1M7RQ24_9ACTN</name>